<evidence type="ECO:0000259" key="2">
    <source>
        <dbReference type="Pfam" id="PF00345"/>
    </source>
</evidence>
<dbReference type="InterPro" id="IPR016147">
    <property type="entry name" value="Pili_assmbl_chaperone_N"/>
</dbReference>
<dbReference type="InterPro" id="IPR013783">
    <property type="entry name" value="Ig-like_fold"/>
</dbReference>
<keyword evidence="1" id="KW-0732">Signal</keyword>
<dbReference type="PANTHER" id="PTHR30251">
    <property type="entry name" value="PILUS ASSEMBLY CHAPERONE"/>
    <property type="match status" value="1"/>
</dbReference>
<dbReference type="GO" id="GO:0071555">
    <property type="term" value="P:cell wall organization"/>
    <property type="evidence" value="ECO:0007669"/>
    <property type="project" value="InterPro"/>
</dbReference>
<dbReference type="Gene3D" id="2.60.40.10">
    <property type="entry name" value="Immunoglobulins"/>
    <property type="match status" value="1"/>
</dbReference>
<gene>
    <name evidence="3" type="primary">fimC</name>
    <name evidence="3" type="ordered locus">CJA_1286</name>
</gene>
<keyword evidence="4" id="KW-1185">Reference proteome</keyword>
<sequence>MENFKWLVLCCVLFAMPVQATSLGVWPINPRIDPPESSTSIWVRNNSQDMSVVLQVRVLAWSQDEDTDIYAIQNQLVVSPAMARVAPGAQQLFRIVNRRGAVKVEQHELSYRVLIDEIPQPDSINQSTLNFQMRYSLPLFIGFADMDHNNMTADKQQVLEAGLRYELIDGKAPRLRIHNHSRLHARISHLKVVRPGQKDAVLFSGLVGYVLPDASQSWDIDKERWQLLQAAGAYLVFQQERRELKIAVK</sequence>
<dbReference type="InterPro" id="IPR050643">
    <property type="entry name" value="Periplasmic_pilus_chap"/>
</dbReference>
<dbReference type="OrthoDB" id="511700at2"/>
<evidence type="ECO:0000313" key="4">
    <source>
        <dbReference type="Proteomes" id="UP000001036"/>
    </source>
</evidence>
<dbReference type="PANTHER" id="PTHR30251:SF4">
    <property type="entry name" value="SLR1668 PROTEIN"/>
    <property type="match status" value="1"/>
</dbReference>
<dbReference type="HOGENOM" id="CLU_076533_3_1_6"/>
<accession>B3PCG9</accession>
<organism evidence="3 4">
    <name type="scientific">Cellvibrio japonicus (strain Ueda107)</name>
    <name type="common">Pseudomonas fluorescens subsp. cellulosa</name>
    <dbReference type="NCBI Taxonomy" id="498211"/>
    <lineage>
        <taxon>Bacteria</taxon>
        <taxon>Pseudomonadati</taxon>
        <taxon>Pseudomonadota</taxon>
        <taxon>Gammaproteobacteria</taxon>
        <taxon>Cellvibrionales</taxon>
        <taxon>Cellvibrionaceae</taxon>
        <taxon>Cellvibrio</taxon>
    </lineage>
</organism>
<dbReference type="eggNOG" id="COG3121">
    <property type="taxonomic scope" value="Bacteria"/>
</dbReference>
<feature type="domain" description="Pili assembly chaperone N-terminal" evidence="2">
    <location>
        <begin position="36"/>
        <end position="141"/>
    </location>
</feature>
<dbReference type="KEGG" id="cja:CJA_1286"/>
<dbReference type="RefSeq" id="WP_012486923.1">
    <property type="nucleotide sequence ID" value="NC_010995.1"/>
</dbReference>
<feature type="signal peptide" evidence="1">
    <location>
        <begin position="1"/>
        <end position="20"/>
    </location>
</feature>
<dbReference type="Pfam" id="PF00345">
    <property type="entry name" value="PapD_N"/>
    <property type="match status" value="1"/>
</dbReference>
<feature type="chain" id="PRO_5002793921" evidence="1">
    <location>
        <begin position="21"/>
        <end position="249"/>
    </location>
</feature>
<proteinExistence type="predicted"/>
<evidence type="ECO:0000313" key="3">
    <source>
        <dbReference type="EMBL" id="ACE85788.1"/>
    </source>
</evidence>
<dbReference type="GO" id="GO:0030288">
    <property type="term" value="C:outer membrane-bounded periplasmic space"/>
    <property type="evidence" value="ECO:0007669"/>
    <property type="project" value="InterPro"/>
</dbReference>
<dbReference type="EMBL" id="CP000934">
    <property type="protein sequence ID" value="ACE85788.1"/>
    <property type="molecule type" value="Genomic_DNA"/>
</dbReference>
<dbReference type="AlphaFoldDB" id="B3PCG9"/>
<name>B3PCG9_CELJU</name>
<dbReference type="SUPFAM" id="SSF49354">
    <property type="entry name" value="PapD-like"/>
    <property type="match status" value="1"/>
</dbReference>
<dbReference type="STRING" id="498211.CJA_1286"/>
<evidence type="ECO:0000256" key="1">
    <source>
        <dbReference type="SAM" id="SignalP"/>
    </source>
</evidence>
<reference evidence="3 4" key="1">
    <citation type="journal article" date="2008" name="J. Bacteriol.">
        <title>Insights into plant cell wall degradation from the genome sequence of the soil bacterium Cellvibrio japonicus.</title>
        <authorList>
            <person name="Deboy R.T."/>
            <person name="Mongodin E.F."/>
            <person name="Fouts D.E."/>
            <person name="Tailford L.E."/>
            <person name="Khouri H."/>
            <person name="Emerson J.B."/>
            <person name="Mohamoud Y."/>
            <person name="Watkins K."/>
            <person name="Henrissat B."/>
            <person name="Gilbert H.J."/>
            <person name="Nelson K.E."/>
        </authorList>
    </citation>
    <scope>NUCLEOTIDE SEQUENCE [LARGE SCALE GENOMIC DNA]</scope>
    <source>
        <strain evidence="3 4">Ueda107</strain>
    </source>
</reference>
<dbReference type="Proteomes" id="UP000001036">
    <property type="component" value="Chromosome"/>
</dbReference>
<protein>
    <submittedName>
        <fullName evidence="3">Type 1 pilus chaperone FimC</fullName>
    </submittedName>
</protein>
<dbReference type="InterPro" id="IPR008962">
    <property type="entry name" value="PapD-like_sf"/>
</dbReference>